<evidence type="ECO:0008006" key="4">
    <source>
        <dbReference type="Google" id="ProtNLM"/>
    </source>
</evidence>
<dbReference type="GO" id="GO:0042799">
    <property type="term" value="F:histone H4K20 methyltransferase activity"/>
    <property type="evidence" value="ECO:0007669"/>
    <property type="project" value="TreeGrafter"/>
</dbReference>
<dbReference type="OrthoDB" id="5560686at2759"/>
<dbReference type="PANTHER" id="PTHR46167">
    <property type="entry name" value="N-LYSINE METHYLTRANSFERASE KMT5A"/>
    <property type="match status" value="1"/>
</dbReference>
<dbReference type="Gene3D" id="2.170.270.10">
    <property type="entry name" value="SET domain"/>
    <property type="match status" value="1"/>
</dbReference>
<dbReference type="InParanoid" id="E3N6T5"/>
<dbReference type="EMBL" id="DS268543">
    <property type="protein sequence ID" value="EFO88260.1"/>
    <property type="molecule type" value="Genomic_DNA"/>
</dbReference>
<dbReference type="STRING" id="31234.E3N6T5"/>
<dbReference type="Proteomes" id="UP000008281">
    <property type="component" value="Unassembled WGS sequence"/>
</dbReference>
<dbReference type="HOGENOM" id="CLU_1817568_0_0_1"/>
<dbReference type="GO" id="GO:0006357">
    <property type="term" value="P:regulation of transcription by RNA polymerase II"/>
    <property type="evidence" value="ECO:0007669"/>
    <property type="project" value="TreeGrafter"/>
</dbReference>
<reference evidence="2" key="1">
    <citation type="submission" date="2007-07" db="EMBL/GenBank/DDBJ databases">
        <title>PCAP assembly of the Caenorhabditis remanei genome.</title>
        <authorList>
            <consortium name="The Caenorhabditis remanei Sequencing Consortium"/>
            <person name="Wilson R.K."/>
        </authorList>
    </citation>
    <scope>NUCLEOTIDE SEQUENCE [LARGE SCALE GENOMIC DNA]</scope>
    <source>
        <strain evidence="2">PB4641</strain>
    </source>
</reference>
<gene>
    <name evidence="2" type="ORF">CRE_08478</name>
</gene>
<protein>
    <recommendedName>
        <fullName evidence="4">SET domain-containing protein</fullName>
    </recommendedName>
</protein>
<evidence type="ECO:0000313" key="2">
    <source>
        <dbReference type="EMBL" id="EFO88260.1"/>
    </source>
</evidence>
<feature type="region of interest" description="Disordered" evidence="1">
    <location>
        <begin position="1"/>
        <end position="49"/>
    </location>
</feature>
<keyword evidence="3" id="KW-1185">Reference proteome</keyword>
<accession>E3N6T5</accession>
<dbReference type="GO" id="GO:0005700">
    <property type="term" value="C:polytene chromosome"/>
    <property type="evidence" value="ECO:0007669"/>
    <property type="project" value="TreeGrafter"/>
</dbReference>
<evidence type="ECO:0000256" key="1">
    <source>
        <dbReference type="SAM" id="MobiDB-lite"/>
    </source>
</evidence>
<dbReference type="GO" id="GO:0043516">
    <property type="term" value="P:regulation of DNA damage response, signal transduction by p53 class mediator"/>
    <property type="evidence" value="ECO:0007669"/>
    <property type="project" value="TreeGrafter"/>
</dbReference>
<dbReference type="InterPro" id="IPR051760">
    <property type="entry name" value="KMT5A"/>
</dbReference>
<dbReference type="SUPFAM" id="SSF82199">
    <property type="entry name" value="SET domain"/>
    <property type="match status" value="1"/>
</dbReference>
<feature type="compositionally biased region" description="Basic residues" evidence="1">
    <location>
        <begin position="1"/>
        <end position="18"/>
    </location>
</feature>
<organism evidence="3">
    <name type="scientific">Caenorhabditis remanei</name>
    <name type="common">Caenorhabditis vulgaris</name>
    <dbReference type="NCBI Taxonomy" id="31234"/>
    <lineage>
        <taxon>Eukaryota</taxon>
        <taxon>Metazoa</taxon>
        <taxon>Ecdysozoa</taxon>
        <taxon>Nematoda</taxon>
        <taxon>Chromadorea</taxon>
        <taxon>Rhabditida</taxon>
        <taxon>Rhabditina</taxon>
        <taxon>Rhabditomorpha</taxon>
        <taxon>Rhabditoidea</taxon>
        <taxon>Rhabditidae</taxon>
        <taxon>Peloderinae</taxon>
        <taxon>Caenorhabditis</taxon>
    </lineage>
</organism>
<sequence length="142" mass="16228">MRRRKPWTVKKRRPRPRKTASDSAAPPKRIRKPPAPNDQKTPLITEFFKVRRSGRKTKKQLKRETELEIHQKTLSSSIKASISYALPTILRPNLKARAISIDGAVHLILVAKSKIEVGEELLYDYGDRSSEVTSVNTWLLTS</sequence>
<dbReference type="PANTHER" id="PTHR46167:SF1">
    <property type="entry name" value="N-LYSINE METHYLTRANSFERASE KMT5A"/>
    <property type="match status" value="1"/>
</dbReference>
<dbReference type="GO" id="GO:0005634">
    <property type="term" value="C:nucleus"/>
    <property type="evidence" value="ECO:0007669"/>
    <property type="project" value="TreeGrafter"/>
</dbReference>
<dbReference type="eggNOG" id="KOG1085">
    <property type="taxonomic scope" value="Eukaryota"/>
</dbReference>
<dbReference type="AlphaFoldDB" id="E3N6T5"/>
<name>E3N6T5_CAERE</name>
<evidence type="ECO:0000313" key="3">
    <source>
        <dbReference type="Proteomes" id="UP000008281"/>
    </source>
</evidence>
<proteinExistence type="predicted"/>
<dbReference type="InterPro" id="IPR046341">
    <property type="entry name" value="SET_dom_sf"/>
</dbReference>